<feature type="region of interest" description="Disordered" evidence="1">
    <location>
        <begin position="1"/>
        <end position="52"/>
    </location>
</feature>
<evidence type="ECO:0000313" key="3">
    <source>
        <dbReference type="Proteomes" id="UP000646548"/>
    </source>
</evidence>
<organism evidence="2 3">
    <name type="scientific">Oryzias melastigma</name>
    <name type="common">Marine medaka</name>
    <dbReference type="NCBI Taxonomy" id="30732"/>
    <lineage>
        <taxon>Eukaryota</taxon>
        <taxon>Metazoa</taxon>
        <taxon>Chordata</taxon>
        <taxon>Craniata</taxon>
        <taxon>Vertebrata</taxon>
        <taxon>Euteleostomi</taxon>
        <taxon>Actinopterygii</taxon>
        <taxon>Neopterygii</taxon>
        <taxon>Teleostei</taxon>
        <taxon>Neoteleostei</taxon>
        <taxon>Acanthomorphata</taxon>
        <taxon>Ovalentaria</taxon>
        <taxon>Atherinomorphae</taxon>
        <taxon>Beloniformes</taxon>
        <taxon>Adrianichthyidae</taxon>
        <taxon>Oryziinae</taxon>
        <taxon>Oryzias</taxon>
    </lineage>
</organism>
<evidence type="ECO:0000256" key="1">
    <source>
        <dbReference type="SAM" id="MobiDB-lite"/>
    </source>
</evidence>
<feature type="compositionally biased region" description="Polar residues" evidence="1">
    <location>
        <begin position="216"/>
        <end position="231"/>
    </location>
</feature>
<accession>A0A834FGR6</accession>
<dbReference type="AlphaFoldDB" id="A0A834FGR6"/>
<feature type="compositionally biased region" description="Basic and acidic residues" evidence="1">
    <location>
        <begin position="163"/>
        <end position="180"/>
    </location>
</feature>
<sequence length="231" mass="25853">MTSGPLKKKNYLGQHQIKKKISININDEPPNRDRLSEKASHLPDRSIQLPNNAKQEQVLGESTIALDEEILQVFGRLHPEKDTINKHVQEEVQSSDTSAPNFAPAACTKKDMDSTQVRVRASFAESGPHSALSPQEEDSRRKRDCKRPGWRAECKELAHKLLFSEDSGNKENPQKNHSDPSSDYVKAQEIQSSPDAHNSCKDASRRSRSPLRESSQTSSKPLNASNDYSLV</sequence>
<proteinExistence type="predicted"/>
<feature type="compositionally biased region" description="Polar residues" evidence="1">
    <location>
        <begin position="91"/>
        <end position="100"/>
    </location>
</feature>
<protein>
    <submittedName>
        <fullName evidence="2">Uncharacterized protein</fullName>
    </submittedName>
</protein>
<dbReference type="Proteomes" id="UP000646548">
    <property type="component" value="Unassembled WGS sequence"/>
</dbReference>
<dbReference type="EMBL" id="WKFB01000150">
    <property type="protein sequence ID" value="KAF6733819.1"/>
    <property type="molecule type" value="Genomic_DNA"/>
</dbReference>
<feature type="compositionally biased region" description="Basic and acidic residues" evidence="1">
    <location>
        <begin position="137"/>
        <end position="147"/>
    </location>
</feature>
<gene>
    <name evidence="2" type="ORF">FQA47_013686</name>
</gene>
<name>A0A834FGR6_ORYME</name>
<feature type="compositionally biased region" description="Basic and acidic residues" evidence="1">
    <location>
        <begin position="29"/>
        <end position="44"/>
    </location>
</feature>
<reference evidence="2" key="1">
    <citation type="journal article" name="BMC Genomics">
        <title>Long-read sequencing and de novo genome assembly of marine medaka (Oryzias melastigma).</title>
        <authorList>
            <person name="Liang P."/>
            <person name="Saqib H.S.A."/>
            <person name="Ni X."/>
            <person name="Shen Y."/>
        </authorList>
    </citation>
    <scope>NUCLEOTIDE SEQUENCE</scope>
    <source>
        <strain evidence="2">Bigg-433</strain>
    </source>
</reference>
<feature type="region of interest" description="Disordered" evidence="1">
    <location>
        <begin position="163"/>
        <end position="231"/>
    </location>
</feature>
<feature type="region of interest" description="Disordered" evidence="1">
    <location>
        <begin position="90"/>
        <end position="147"/>
    </location>
</feature>
<comment type="caution">
    <text evidence="2">The sequence shown here is derived from an EMBL/GenBank/DDBJ whole genome shotgun (WGS) entry which is preliminary data.</text>
</comment>
<feature type="compositionally biased region" description="Basic residues" evidence="1">
    <location>
        <begin position="1"/>
        <end position="21"/>
    </location>
</feature>
<evidence type="ECO:0000313" key="2">
    <source>
        <dbReference type="EMBL" id="KAF6733819.1"/>
    </source>
</evidence>